<dbReference type="Pfam" id="PF10946">
    <property type="entry name" value="DUF2625"/>
    <property type="match status" value="1"/>
</dbReference>
<accession>A0ABP7C667</accession>
<dbReference type="RefSeq" id="WP_346135803.1">
    <property type="nucleotide sequence ID" value="NZ_BAABBE010000035.1"/>
</dbReference>
<reference evidence="2" key="1">
    <citation type="journal article" date="2019" name="Int. J. Syst. Evol. Microbiol.">
        <title>The Global Catalogue of Microorganisms (GCM) 10K type strain sequencing project: providing services to taxonomists for standard genome sequencing and annotation.</title>
        <authorList>
            <consortium name="The Broad Institute Genomics Platform"/>
            <consortium name="The Broad Institute Genome Sequencing Center for Infectious Disease"/>
            <person name="Wu L."/>
            <person name="Ma J."/>
        </authorList>
    </citation>
    <scope>NUCLEOTIDE SEQUENCE [LARGE SCALE GENOMIC DNA]</scope>
    <source>
        <strain evidence="2">JCM 17494</strain>
    </source>
</reference>
<evidence type="ECO:0000313" key="2">
    <source>
        <dbReference type="Proteomes" id="UP001500711"/>
    </source>
</evidence>
<sequence length="89" mass="9303">MVGREGPVTVWPGSSAFLGTLCEASPKGATECVVPPPVSSACRTTLLQLQVTARSLLGAVVLNSGGMLLHHGWCACTADPAVRCRVWLR</sequence>
<evidence type="ECO:0000313" key="1">
    <source>
        <dbReference type="EMBL" id="GAA3679602.1"/>
    </source>
</evidence>
<dbReference type="InterPro" id="IPR021239">
    <property type="entry name" value="DUF2625"/>
</dbReference>
<gene>
    <name evidence="1" type="ORF">GCM10022267_77970</name>
</gene>
<proteinExistence type="predicted"/>
<protein>
    <submittedName>
        <fullName evidence="1">Uncharacterized protein</fullName>
    </submittedName>
</protein>
<dbReference type="EMBL" id="BAABBE010000035">
    <property type="protein sequence ID" value="GAA3679602.1"/>
    <property type="molecule type" value="Genomic_DNA"/>
</dbReference>
<organism evidence="1 2">
    <name type="scientific">Lentzea roselyniae</name>
    <dbReference type="NCBI Taxonomy" id="531940"/>
    <lineage>
        <taxon>Bacteria</taxon>
        <taxon>Bacillati</taxon>
        <taxon>Actinomycetota</taxon>
        <taxon>Actinomycetes</taxon>
        <taxon>Pseudonocardiales</taxon>
        <taxon>Pseudonocardiaceae</taxon>
        <taxon>Lentzea</taxon>
    </lineage>
</organism>
<comment type="caution">
    <text evidence="1">The sequence shown here is derived from an EMBL/GenBank/DDBJ whole genome shotgun (WGS) entry which is preliminary data.</text>
</comment>
<name>A0ABP7C667_9PSEU</name>
<keyword evidence="2" id="KW-1185">Reference proteome</keyword>
<dbReference type="Proteomes" id="UP001500711">
    <property type="component" value="Unassembled WGS sequence"/>
</dbReference>